<dbReference type="PROSITE" id="PS50817">
    <property type="entry name" value="INTEIN_N_TER"/>
    <property type="match status" value="1"/>
</dbReference>
<dbReference type="Proteomes" id="UP001606305">
    <property type="component" value="Unassembled WGS sequence"/>
</dbReference>
<accession>A0ABW7G8S3</accession>
<dbReference type="RefSeq" id="WP_394489226.1">
    <property type="nucleotide sequence ID" value="NZ_JBIGIA010000012.1"/>
</dbReference>
<evidence type="ECO:0000313" key="3">
    <source>
        <dbReference type="Proteomes" id="UP001606305"/>
    </source>
</evidence>
<reference evidence="2 3" key="1">
    <citation type="submission" date="2024-09" db="EMBL/GenBank/DDBJ databases">
        <title>Novel species of the genus Pelomonas and Roseateles isolated from streams.</title>
        <authorList>
            <person name="Lu H."/>
        </authorList>
    </citation>
    <scope>NUCLEOTIDE SEQUENCE [LARGE SCALE GENOMIC DNA]</scope>
    <source>
        <strain evidence="2 3">BYS96W</strain>
    </source>
</reference>
<proteinExistence type="predicted"/>
<dbReference type="EMBL" id="JBIGIA010000012">
    <property type="protein sequence ID" value="MFG6458359.1"/>
    <property type="molecule type" value="Genomic_DNA"/>
</dbReference>
<dbReference type="SUPFAM" id="SSF51294">
    <property type="entry name" value="Hedgehog/intein (Hint) domain"/>
    <property type="match status" value="1"/>
</dbReference>
<protein>
    <submittedName>
        <fullName evidence="2">Polymorphic toxin-type HINT domain-containing protein</fullName>
    </submittedName>
</protein>
<dbReference type="CDD" id="cd00081">
    <property type="entry name" value="Hint"/>
    <property type="match status" value="1"/>
</dbReference>
<dbReference type="Pfam" id="PF07591">
    <property type="entry name" value="PT-HINT"/>
    <property type="match status" value="1"/>
</dbReference>
<comment type="caution">
    <text evidence="2">The sequence shown here is derived from an EMBL/GenBank/DDBJ whole genome shotgun (WGS) entry which is preliminary data.</text>
</comment>
<dbReference type="InterPro" id="IPR036844">
    <property type="entry name" value="Hint_dom_sf"/>
</dbReference>
<gene>
    <name evidence="2" type="ORF">ACG00X_16075</name>
</gene>
<dbReference type="InterPro" id="IPR006141">
    <property type="entry name" value="Intein_N"/>
</dbReference>
<organism evidence="2 3">
    <name type="scientific">Pelomonas nitida</name>
    <dbReference type="NCBI Taxonomy" id="3299027"/>
    <lineage>
        <taxon>Bacteria</taxon>
        <taxon>Pseudomonadati</taxon>
        <taxon>Pseudomonadota</taxon>
        <taxon>Betaproteobacteria</taxon>
        <taxon>Burkholderiales</taxon>
        <taxon>Sphaerotilaceae</taxon>
        <taxon>Roseateles</taxon>
    </lineage>
</organism>
<dbReference type="PROSITE" id="PS50818">
    <property type="entry name" value="INTEIN_C_TER"/>
    <property type="match status" value="1"/>
</dbReference>
<name>A0ABW7G8S3_9BURK</name>
<dbReference type="InterPro" id="IPR030934">
    <property type="entry name" value="Intein_C"/>
</dbReference>
<dbReference type="InterPro" id="IPR003587">
    <property type="entry name" value="Hint_dom_N"/>
</dbReference>
<keyword evidence="3" id="KW-1185">Reference proteome</keyword>
<dbReference type="SMART" id="SM00306">
    <property type="entry name" value="HintN"/>
    <property type="match status" value="1"/>
</dbReference>
<evidence type="ECO:0000259" key="1">
    <source>
        <dbReference type="SMART" id="SM00306"/>
    </source>
</evidence>
<feature type="domain" description="Hint" evidence="1">
    <location>
        <begin position="23"/>
        <end position="133"/>
    </location>
</feature>
<evidence type="ECO:0000313" key="2">
    <source>
        <dbReference type="EMBL" id="MFG6458359.1"/>
    </source>
</evidence>
<dbReference type="Gene3D" id="2.170.16.10">
    <property type="entry name" value="Hedgehog/Intein (Hint) domain"/>
    <property type="match status" value="1"/>
</dbReference>
<sequence length="186" mass="21065">MNVAIERAVTRAEEAAFLEEGQPPCFAAGTLVHTKEGLKPIEEIRVGDWVLSFPDDQTPPDKVREEGEDTYKQVTQVFVTDDKPLCRLIVANLASGDREEFLVTPEHPMYCKGRGWVPVSEMRGAGDVLENFIFGNLVVFRCYQHVTRDRVYNFEVEDFHTYYVGKNGVWVHNTCGPEITKLGRLG</sequence>
<dbReference type="NCBIfam" id="TIGR01443">
    <property type="entry name" value="intein_Cterm"/>
    <property type="match status" value="1"/>
</dbReference>